<dbReference type="Proteomes" id="UP000005438">
    <property type="component" value="Chromosome"/>
</dbReference>
<sequence length="214" mass="23728">MRLKPIKMRIRYLLLFVVCLSFIQPAAHAQRVSLDMQVLDEMMENRHEDPVEFYQHVSNTTNYISMLVPASVLATGLVRGDKITINKGLYLAETLVASTLITTGLKETFKRNRPFKDHPWIIPASDGGSPSFPSGHTSEAFATATSLTMAYPKWYVAVPAFAWASTVGYSRMYLGVHYPSDVLAGAIVGAGSAWLMWKANKWLAHKKAAPVPVN</sequence>
<dbReference type="eggNOG" id="COG0671">
    <property type="taxonomic scope" value="Bacteria"/>
</dbReference>
<evidence type="ECO:0000259" key="2">
    <source>
        <dbReference type="SMART" id="SM00014"/>
    </source>
</evidence>
<dbReference type="SMART" id="SM00014">
    <property type="entry name" value="acidPPc"/>
    <property type="match status" value="1"/>
</dbReference>
<keyword evidence="1" id="KW-0732">Signal</keyword>
<dbReference type="PANTHER" id="PTHR14969:SF13">
    <property type="entry name" value="AT30094P"/>
    <property type="match status" value="1"/>
</dbReference>
<proteinExistence type="predicted"/>
<dbReference type="AlphaFoldDB" id="G8TD90"/>
<dbReference type="Gene3D" id="1.20.144.10">
    <property type="entry name" value="Phosphatidic acid phosphatase type 2/haloperoxidase"/>
    <property type="match status" value="1"/>
</dbReference>
<evidence type="ECO:0000256" key="1">
    <source>
        <dbReference type="SAM" id="SignalP"/>
    </source>
</evidence>
<dbReference type="PANTHER" id="PTHR14969">
    <property type="entry name" value="SPHINGOSINE-1-PHOSPHATE PHOSPHOHYDROLASE"/>
    <property type="match status" value="1"/>
</dbReference>
<feature type="chain" id="PRO_5003516224" evidence="1">
    <location>
        <begin position="30"/>
        <end position="214"/>
    </location>
</feature>
<dbReference type="HOGENOM" id="CLU_072573_10_3_10"/>
<accession>G8TD90</accession>
<dbReference type="SUPFAM" id="SSF48317">
    <property type="entry name" value="Acid phosphatase/Vanadium-dependent haloperoxidase"/>
    <property type="match status" value="1"/>
</dbReference>
<dbReference type="Pfam" id="PF01569">
    <property type="entry name" value="PAP2"/>
    <property type="match status" value="1"/>
</dbReference>
<dbReference type="STRING" id="700598.Niako_3000"/>
<dbReference type="KEGG" id="nko:Niako_3000"/>
<protein>
    <submittedName>
        <fullName evidence="3">Phosphoesterase PA-phosphatase related protein</fullName>
    </submittedName>
</protein>
<dbReference type="CDD" id="cd03394">
    <property type="entry name" value="PAP2_like_5"/>
    <property type="match status" value="1"/>
</dbReference>
<feature type="signal peptide" evidence="1">
    <location>
        <begin position="1"/>
        <end position="29"/>
    </location>
</feature>
<name>G8TD90_NIAKG</name>
<dbReference type="InterPro" id="IPR036938">
    <property type="entry name" value="PAP2/HPO_sf"/>
</dbReference>
<organism evidence="3 4">
    <name type="scientific">Niastella koreensis (strain DSM 17620 / KACC 11465 / NBRC 106392 / GR20-10)</name>
    <dbReference type="NCBI Taxonomy" id="700598"/>
    <lineage>
        <taxon>Bacteria</taxon>
        <taxon>Pseudomonadati</taxon>
        <taxon>Bacteroidota</taxon>
        <taxon>Chitinophagia</taxon>
        <taxon>Chitinophagales</taxon>
        <taxon>Chitinophagaceae</taxon>
        <taxon>Niastella</taxon>
    </lineage>
</organism>
<dbReference type="PATRIC" id="fig|700598.3.peg.3082"/>
<gene>
    <name evidence="3" type="ordered locus">Niako_3000</name>
</gene>
<evidence type="ECO:0000313" key="3">
    <source>
        <dbReference type="EMBL" id="AEV99330.1"/>
    </source>
</evidence>
<reference evidence="3 4" key="1">
    <citation type="submission" date="2011-12" db="EMBL/GenBank/DDBJ databases">
        <title>The complete genome of Niastella koreensis GR20-10.</title>
        <authorList>
            <consortium name="US DOE Joint Genome Institute (JGI-PGF)"/>
            <person name="Lucas S."/>
            <person name="Han J."/>
            <person name="Lapidus A."/>
            <person name="Bruce D."/>
            <person name="Goodwin L."/>
            <person name="Pitluck S."/>
            <person name="Peters L."/>
            <person name="Kyrpides N."/>
            <person name="Mavromatis K."/>
            <person name="Ivanova N."/>
            <person name="Mikhailova N."/>
            <person name="Davenport K."/>
            <person name="Saunders E."/>
            <person name="Detter J.C."/>
            <person name="Tapia R."/>
            <person name="Han C."/>
            <person name="Land M."/>
            <person name="Hauser L."/>
            <person name="Markowitz V."/>
            <person name="Cheng J.-F."/>
            <person name="Hugenholtz P."/>
            <person name="Woyke T."/>
            <person name="Wu D."/>
            <person name="Tindall B."/>
            <person name="Pomrenke H."/>
            <person name="Brambilla E."/>
            <person name="Klenk H.-P."/>
            <person name="Eisen J.A."/>
        </authorList>
    </citation>
    <scope>NUCLEOTIDE SEQUENCE [LARGE SCALE GENOMIC DNA]</scope>
    <source>
        <strain evidence="4">DSM 17620 / KACC 11465 / NBRC 106392 / GR20-10</strain>
    </source>
</reference>
<dbReference type="InterPro" id="IPR000326">
    <property type="entry name" value="PAP2/HPO"/>
</dbReference>
<evidence type="ECO:0000313" key="4">
    <source>
        <dbReference type="Proteomes" id="UP000005438"/>
    </source>
</evidence>
<feature type="domain" description="Phosphatidic acid phosphatase type 2/haloperoxidase" evidence="2">
    <location>
        <begin position="86"/>
        <end position="197"/>
    </location>
</feature>
<dbReference type="EMBL" id="CP003178">
    <property type="protein sequence ID" value="AEV99330.1"/>
    <property type="molecule type" value="Genomic_DNA"/>
</dbReference>